<feature type="transmembrane region" description="Helical" evidence="14">
    <location>
        <begin position="251"/>
        <end position="268"/>
    </location>
</feature>
<evidence type="ECO:0000313" key="15">
    <source>
        <dbReference type="EMBL" id="TET94411.1"/>
    </source>
</evidence>
<feature type="transmembrane region" description="Helical" evidence="14">
    <location>
        <begin position="86"/>
        <end position="104"/>
    </location>
</feature>
<evidence type="ECO:0000256" key="2">
    <source>
        <dbReference type="ARBA" id="ARBA00010621"/>
    </source>
</evidence>
<dbReference type="GO" id="GO:0008360">
    <property type="term" value="P:regulation of cell shape"/>
    <property type="evidence" value="ECO:0007669"/>
    <property type="project" value="UniProtKB-KW"/>
</dbReference>
<keyword evidence="9 14" id="KW-0472">Membrane</keyword>
<dbReference type="InterPro" id="IPR003824">
    <property type="entry name" value="UppP"/>
</dbReference>
<dbReference type="Pfam" id="PF02673">
    <property type="entry name" value="BacA"/>
    <property type="match status" value="1"/>
</dbReference>
<feature type="transmembrane region" description="Helical" evidence="14">
    <location>
        <begin position="186"/>
        <end position="206"/>
    </location>
</feature>
<keyword evidence="14" id="KW-0961">Cell wall biogenesis/degradation</keyword>
<evidence type="ECO:0000256" key="6">
    <source>
        <dbReference type="ARBA" id="ARBA00022692"/>
    </source>
</evidence>
<comment type="subcellular location">
    <subcellularLocation>
        <location evidence="1 14">Cell membrane</location>
        <topology evidence="1 14">Multi-pass membrane protein</topology>
    </subcellularLocation>
</comment>
<evidence type="ECO:0000256" key="7">
    <source>
        <dbReference type="ARBA" id="ARBA00022801"/>
    </source>
</evidence>
<dbReference type="EMBL" id="SOIJ01000007">
    <property type="protein sequence ID" value="TET94411.1"/>
    <property type="molecule type" value="Genomic_DNA"/>
</dbReference>
<keyword evidence="5 14" id="KW-1003">Cell membrane</keyword>
<keyword evidence="10 14" id="KW-0046">Antibiotic resistance</keyword>
<evidence type="ECO:0000256" key="13">
    <source>
        <dbReference type="ARBA" id="ARBA00047594"/>
    </source>
</evidence>
<evidence type="ECO:0000256" key="5">
    <source>
        <dbReference type="ARBA" id="ARBA00022475"/>
    </source>
</evidence>
<keyword evidence="8 14" id="KW-1133">Transmembrane helix</keyword>
<evidence type="ECO:0000256" key="11">
    <source>
        <dbReference type="ARBA" id="ARBA00032707"/>
    </source>
</evidence>
<feature type="transmembrane region" description="Helical" evidence="14">
    <location>
        <begin position="110"/>
        <end position="129"/>
    </location>
</feature>
<evidence type="ECO:0000256" key="9">
    <source>
        <dbReference type="ARBA" id="ARBA00023136"/>
    </source>
</evidence>
<evidence type="ECO:0000256" key="3">
    <source>
        <dbReference type="ARBA" id="ARBA00012374"/>
    </source>
</evidence>
<dbReference type="GO" id="GO:0046677">
    <property type="term" value="P:response to antibiotic"/>
    <property type="evidence" value="ECO:0007669"/>
    <property type="project" value="UniProtKB-UniRule"/>
</dbReference>
<dbReference type="GO" id="GO:0009252">
    <property type="term" value="P:peptidoglycan biosynthetic process"/>
    <property type="evidence" value="ECO:0007669"/>
    <property type="project" value="UniProtKB-KW"/>
</dbReference>
<gene>
    <name evidence="14" type="primary">uppP</name>
    <name evidence="15" type="ORF">E3J33_00100</name>
</gene>
<dbReference type="GO" id="GO:0005886">
    <property type="term" value="C:plasma membrane"/>
    <property type="evidence" value="ECO:0007669"/>
    <property type="project" value="UniProtKB-SubCell"/>
</dbReference>
<feature type="transmembrane region" description="Helical" evidence="14">
    <location>
        <begin position="40"/>
        <end position="59"/>
    </location>
</feature>
<evidence type="ECO:0000256" key="14">
    <source>
        <dbReference type="HAMAP-Rule" id="MF_01006"/>
    </source>
</evidence>
<protein>
    <recommendedName>
        <fullName evidence="4 14">Undecaprenyl-diphosphatase</fullName>
        <ecNumber evidence="3 14">3.6.1.27</ecNumber>
    </recommendedName>
    <alternativeName>
        <fullName evidence="12 14">Bacitracin resistance protein</fullName>
    </alternativeName>
    <alternativeName>
        <fullName evidence="11 14">Undecaprenyl pyrophosphate phosphatase</fullName>
    </alternativeName>
</protein>
<dbReference type="EC" id="3.6.1.27" evidence="3 14"/>
<keyword evidence="14" id="KW-0133">Cell shape</keyword>
<accession>A0A523YSB8</accession>
<proteinExistence type="inferred from homology"/>
<evidence type="ECO:0000256" key="4">
    <source>
        <dbReference type="ARBA" id="ARBA00021581"/>
    </source>
</evidence>
<dbReference type="HAMAP" id="MF_01006">
    <property type="entry name" value="Undec_diphosphatase"/>
    <property type="match status" value="1"/>
</dbReference>
<evidence type="ECO:0000256" key="8">
    <source>
        <dbReference type="ARBA" id="ARBA00022989"/>
    </source>
</evidence>
<comment type="similarity">
    <text evidence="2 14">Belongs to the UppP family.</text>
</comment>
<keyword evidence="6 14" id="KW-0812">Transmembrane</keyword>
<dbReference type="Proteomes" id="UP000316925">
    <property type="component" value="Unassembled WGS sequence"/>
</dbReference>
<keyword evidence="14" id="KW-0573">Peptidoglycan synthesis</keyword>
<sequence length="272" mass="29765">MSIVQALVLGLLQGVTEFLPVSSSGHLVIVQHYLALERPLVLFDVALHTATLVVVLIYFRGDLSSIIGSFIKLKLHHSQGILERKIFYLIMVGTIPTVILGLILRVWVNLLFTRVGLTSVMLIITGIILRVGEKTKRTGRGIKEMGVMDAFLIGLMQGIAIVPGISRSGATISTGLLRGINKEFSFRYSFLLSIPAILGALTLSLKDALIEKIFPSHPLPWIVGALSAFAAGYLSLVLLRKTVVKGKLSLFSYYCWILGIGSLILWISRGRI</sequence>
<comment type="caution">
    <text evidence="15">The sequence shown here is derived from an EMBL/GenBank/DDBJ whole genome shotgun (WGS) entry which is preliminary data.</text>
</comment>
<organism evidence="15 16">
    <name type="scientific">Aerophobetes bacterium</name>
    <dbReference type="NCBI Taxonomy" id="2030807"/>
    <lineage>
        <taxon>Bacteria</taxon>
        <taxon>Candidatus Aerophobota</taxon>
    </lineage>
</organism>
<dbReference type="AlphaFoldDB" id="A0A523YSB8"/>
<evidence type="ECO:0000256" key="1">
    <source>
        <dbReference type="ARBA" id="ARBA00004651"/>
    </source>
</evidence>
<evidence type="ECO:0000313" key="16">
    <source>
        <dbReference type="Proteomes" id="UP000316925"/>
    </source>
</evidence>
<evidence type="ECO:0000256" key="12">
    <source>
        <dbReference type="ARBA" id="ARBA00032932"/>
    </source>
</evidence>
<keyword evidence="7 14" id="KW-0378">Hydrolase</keyword>
<dbReference type="GO" id="GO:0071555">
    <property type="term" value="P:cell wall organization"/>
    <property type="evidence" value="ECO:0007669"/>
    <property type="project" value="UniProtKB-KW"/>
</dbReference>
<reference evidence="15 16" key="1">
    <citation type="submission" date="2019-03" db="EMBL/GenBank/DDBJ databases">
        <title>Metabolic potential of uncultured bacteria and archaea associated with petroleum seepage in deep-sea sediments.</title>
        <authorList>
            <person name="Dong X."/>
            <person name="Hubert C."/>
        </authorList>
    </citation>
    <scope>NUCLEOTIDE SEQUENCE [LARGE SCALE GENOMIC DNA]</scope>
    <source>
        <strain evidence="15">E29_bin28</strain>
    </source>
</reference>
<name>A0A523YSB8_UNCAE</name>
<comment type="miscellaneous">
    <text evidence="14">Bacitracin is thought to be involved in the inhibition of peptidoglycan synthesis by sequestering undecaprenyl diphosphate, thereby reducing the pool of lipid carrier available.</text>
</comment>
<dbReference type="GO" id="GO:0050380">
    <property type="term" value="F:undecaprenyl-diphosphatase activity"/>
    <property type="evidence" value="ECO:0007669"/>
    <property type="project" value="UniProtKB-UniRule"/>
</dbReference>
<comment type="function">
    <text evidence="14">Catalyzes the dephosphorylation of undecaprenyl diphosphate (UPP). Confers resistance to bacitracin.</text>
</comment>
<evidence type="ECO:0000256" key="10">
    <source>
        <dbReference type="ARBA" id="ARBA00023251"/>
    </source>
</evidence>
<dbReference type="PANTHER" id="PTHR30622:SF2">
    <property type="entry name" value="UNDECAPRENYL-DIPHOSPHATASE"/>
    <property type="match status" value="1"/>
</dbReference>
<dbReference type="PANTHER" id="PTHR30622">
    <property type="entry name" value="UNDECAPRENYL-DIPHOSPHATASE"/>
    <property type="match status" value="1"/>
</dbReference>
<feature type="transmembrane region" description="Helical" evidence="14">
    <location>
        <begin position="218"/>
        <end position="239"/>
    </location>
</feature>
<comment type="catalytic activity">
    <reaction evidence="13 14">
        <text>di-trans,octa-cis-undecaprenyl diphosphate + H2O = di-trans,octa-cis-undecaprenyl phosphate + phosphate + H(+)</text>
        <dbReference type="Rhea" id="RHEA:28094"/>
        <dbReference type="ChEBI" id="CHEBI:15377"/>
        <dbReference type="ChEBI" id="CHEBI:15378"/>
        <dbReference type="ChEBI" id="CHEBI:43474"/>
        <dbReference type="ChEBI" id="CHEBI:58405"/>
        <dbReference type="ChEBI" id="CHEBI:60392"/>
        <dbReference type="EC" id="3.6.1.27"/>
    </reaction>
</comment>